<proteinExistence type="predicted"/>
<keyword evidence="3" id="KW-1185">Reference proteome</keyword>
<dbReference type="EMBL" id="JBBPHU010000001">
    <property type="protein sequence ID" value="KAK7524740.1"/>
    <property type="molecule type" value="Genomic_DNA"/>
</dbReference>
<comment type="caution">
    <text evidence="2">The sequence shown here is derived from an EMBL/GenBank/DDBJ whole genome shotgun (WGS) entry which is preliminary data.</text>
</comment>
<reference evidence="2 3" key="1">
    <citation type="submission" date="2024-04" db="EMBL/GenBank/DDBJ databases">
        <title>Phyllosticta paracitricarpa is synonymous to the EU quarantine fungus P. citricarpa based on phylogenomic analyses.</title>
        <authorList>
            <consortium name="Lawrence Berkeley National Laboratory"/>
            <person name="Van Ingen-Buijs V.A."/>
            <person name="Van Westerhoven A.C."/>
            <person name="Haridas S."/>
            <person name="Skiadas P."/>
            <person name="Martin F."/>
            <person name="Groenewald J.Z."/>
            <person name="Crous P.W."/>
            <person name="Seidl M.F."/>
        </authorList>
    </citation>
    <scope>NUCLEOTIDE SEQUENCE [LARGE SCALE GENOMIC DNA]</scope>
    <source>
        <strain evidence="2 3">CBS 123371</strain>
    </source>
</reference>
<gene>
    <name evidence="2" type="ORF">IWZ03DRAFT_367968</name>
</gene>
<accession>A0ABR1L0W5</accession>
<name>A0ABR1L0W5_9PEZI</name>
<evidence type="ECO:0000256" key="1">
    <source>
        <dbReference type="SAM" id="MobiDB-lite"/>
    </source>
</evidence>
<dbReference type="Proteomes" id="UP001363622">
    <property type="component" value="Unassembled WGS sequence"/>
</dbReference>
<protein>
    <submittedName>
        <fullName evidence="2">Uncharacterized protein</fullName>
    </submittedName>
</protein>
<feature type="region of interest" description="Disordered" evidence="1">
    <location>
        <begin position="58"/>
        <end position="124"/>
    </location>
</feature>
<evidence type="ECO:0000313" key="3">
    <source>
        <dbReference type="Proteomes" id="UP001363622"/>
    </source>
</evidence>
<sequence length="212" mass="23734">MLYSPQCLSPEFFPLSKPRTCFPCDGSHSRQLLEQQQSNVDDWEAFCRLIRPSVYTKKHAPRRRSTGVCQSVSNNSPHPPSPGVPATCDGSQTSQTERQDGKSFCRRGMQRSQTSARTGRGRRCGTGRVCGRGRADWARKTVEEVEGGSLIAASSASSAPIRGRAVPRKRRPGLAGEQHVYRQYCKQWVVTCCVFREWHGYRAIFSCGFMDI</sequence>
<organism evidence="2 3">
    <name type="scientific">Phyllosticta citriasiana</name>
    <dbReference type="NCBI Taxonomy" id="595635"/>
    <lineage>
        <taxon>Eukaryota</taxon>
        <taxon>Fungi</taxon>
        <taxon>Dikarya</taxon>
        <taxon>Ascomycota</taxon>
        <taxon>Pezizomycotina</taxon>
        <taxon>Dothideomycetes</taxon>
        <taxon>Dothideomycetes incertae sedis</taxon>
        <taxon>Botryosphaeriales</taxon>
        <taxon>Phyllostictaceae</taxon>
        <taxon>Phyllosticta</taxon>
    </lineage>
</organism>
<evidence type="ECO:0000313" key="2">
    <source>
        <dbReference type="EMBL" id="KAK7524740.1"/>
    </source>
</evidence>